<feature type="transmembrane region" description="Helical" evidence="10">
    <location>
        <begin position="61"/>
        <end position="84"/>
    </location>
</feature>
<comment type="catalytic activity">
    <reaction evidence="10">
        <text>a quinone + NADH + 5 H(+)(in) = a quinol + NAD(+) + 4 H(+)(out)</text>
        <dbReference type="Rhea" id="RHEA:57888"/>
        <dbReference type="ChEBI" id="CHEBI:15378"/>
        <dbReference type="ChEBI" id="CHEBI:24646"/>
        <dbReference type="ChEBI" id="CHEBI:57540"/>
        <dbReference type="ChEBI" id="CHEBI:57945"/>
        <dbReference type="ChEBI" id="CHEBI:132124"/>
    </reaction>
</comment>
<dbReference type="EMBL" id="BBLT01000001">
    <property type="protein sequence ID" value="GAL83054.1"/>
    <property type="molecule type" value="Genomic_DNA"/>
</dbReference>
<dbReference type="GO" id="GO:0030964">
    <property type="term" value="C:NADH dehydrogenase complex"/>
    <property type="evidence" value="ECO:0007669"/>
    <property type="project" value="TreeGrafter"/>
</dbReference>
<evidence type="ECO:0000256" key="8">
    <source>
        <dbReference type="ARBA" id="ARBA00022989"/>
    </source>
</evidence>
<gene>
    <name evidence="10" type="primary">nuoK</name>
    <name evidence="11" type="ORF">MYP_280</name>
</gene>
<keyword evidence="5 10" id="KW-0812">Transmembrane</keyword>
<dbReference type="GO" id="GO:0005886">
    <property type="term" value="C:plasma membrane"/>
    <property type="evidence" value="ECO:0007669"/>
    <property type="project" value="UniProtKB-SubCell"/>
</dbReference>
<keyword evidence="8 10" id="KW-1133">Transmembrane helix</keyword>
<feature type="transmembrane region" description="Helical" evidence="10">
    <location>
        <begin position="31"/>
        <end position="49"/>
    </location>
</feature>
<comment type="subunit">
    <text evidence="10">NDH-1 is composed of 14 different subunits. Subunits NuoA, H, J, K, L, M, N constitute the membrane sector of the complex.</text>
</comment>
<proteinExistence type="inferred from homology"/>
<comment type="caution">
    <text evidence="11">The sequence shown here is derived from an EMBL/GenBank/DDBJ whole genome shotgun (WGS) entry which is preliminary data.</text>
</comment>
<dbReference type="AlphaFoldDB" id="A0A098L9I8"/>
<keyword evidence="10" id="KW-1003">Cell membrane</keyword>
<sequence>MIPSTHFLIIAAFLFSIGIIMLIVKRNAIAALMGIELMLNAVNINLVVFSNLNRQMDGQMFVIFVIVVAVAEAAVGLALLLQVYKSYKTSDLDKITKLKG</sequence>
<dbReference type="Proteomes" id="UP000030185">
    <property type="component" value="Unassembled WGS sequence"/>
</dbReference>
<feature type="transmembrane region" description="Helical" evidence="10">
    <location>
        <begin position="6"/>
        <end position="24"/>
    </location>
</feature>
<evidence type="ECO:0000256" key="5">
    <source>
        <dbReference type="ARBA" id="ARBA00022692"/>
    </source>
</evidence>
<keyword evidence="6 10" id="KW-0874">Quinone</keyword>
<protein>
    <recommendedName>
        <fullName evidence="10">NADH-quinone oxidoreductase subunit K</fullName>
        <ecNumber evidence="10">7.1.1.-</ecNumber>
    </recommendedName>
    <alternativeName>
        <fullName evidence="10">NADH dehydrogenase I subunit K</fullName>
    </alternativeName>
    <alternativeName>
        <fullName evidence="10">NDH-1 subunit K</fullName>
    </alternativeName>
</protein>
<keyword evidence="10" id="KW-0520">NAD</keyword>
<evidence type="ECO:0000313" key="11">
    <source>
        <dbReference type="EMBL" id="GAL83054.1"/>
    </source>
</evidence>
<dbReference type="GO" id="GO:0050136">
    <property type="term" value="F:NADH dehydrogenase (quinone) (non-electrogenic) activity"/>
    <property type="evidence" value="ECO:0007669"/>
    <property type="project" value="UniProtKB-UniRule"/>
</dbReference>
<dbReference type="STRING" id="153721.MYP_280"/>
<dbReference type="GO" id="GO:0048038">
    <property type="term" value="F:quinone binding"/>
    <property type="evidence" value="ECO:0007669"/>
    <property type="project" value="UniProtKB-KW"/>
</dbReference>
<organism evidence="11 12">
    <name type="scientific">Sporocytophaga myxococcoides</name>
    <dbReference type="NCBI Taxonomy" id="153721"/>
    <lineage>
        <taxon>Bacteria</taxon>
        <taxon>Pseudomonadati</taxon>
        <taxon>Bacteroidota</taxon>
        <taxon>Cytophagia</taxon>
        <taxon>Cytophagales</taxon>
        <taxon>Cytophagaceae</taxon>
        <taxon>Sporocytophaga</taxon>
    </lineage>
</organism>
<dbReference type="Gene3D" id="1.10.287.3510">
    <property type="match status" value="1"/>
</dbReference>
<evidence type="ECO:0000313" key="12">
    <source>
        <dbReference type="Proteomes" id="UP000030185"/>
    </source>
</evidence>
<dbReference type="EC" id="7.1.1.-" evidence="10"/>
<dbReference type="GO" id="GO:0042773">
    <property type="term" value="P:ATP synthesis coupled electron transport"/>
    <property type="evidence" value="ECO:0007669"/>
    <property type="project" value="InterPro"/>
</dbReference>
<evidence type="ECO:0000256" key="9">
    <source>
        <dbReference type="ARBA" id="ARBA00023136"/>
    </source>
</evidence>
<accession>A0A098L9I8</accession>
<dbReference type="RefSeq" id="WP_045457407.1">
    <property type="nucleotide sequence ID" value="NZ_BBLT01000001.1"/>
</dbReference>
<evidence type="ECO:0000256" key="4">
    <source>
        <dbReference type="ARBA" id="ARBA00022448"/>
    </source>
</evidence>
<dbReference type="InterPro" id="IPR039428">
    <property type="entry name" value="NUOK/Mnh_C1-like"/>
</dbReference>
<keyword evidence="12" id="KW-1185">Reference proteome</keyword>
<dbReference type="Pfam" id="PF00420">
    <property type="entry name" value="Oxidored_q2"/>
    <property type="match status" value="1"/>
</dbReference>
<keyword evidence="4 10" id="KW-0813">Transport</keyword>
<dbReference type="InterPro" id="IPR001133">
    <property type="entry name" value="NADH_UbQ_OxRdtase_chain4L/K"/>
</dbReference>
<dbReference type="NCBIfam" id="NF004320">
    <property type="entry name" value="PRK05715.1-2"/>
    <property type="match status" value="1"/>
</dbReference>
<dbReference type="HAMAP" id="MF_01456">
    <property type="entry name" value="NDH1_NuoK"/>
    <property type="match status" value="1"/>
</dbReference>
<dbReference type="OrthoDB" id="9810120at2"/>
<evidence type="ECO:0000256" key="2">
    <source>
        <dbReference type="ARBA" id="ARBA00004141"/>
    </source>
</evidence>
<evidence type="ECO:0000256" key="1">
    <source>
        <dbReference type="ARBA" id="ARBA00002378"/>
    </source>
</evidence>
<dbReference type="PANTHER" id="PTHR11434">
    <property type="entry name" value="NADH-UBIQUINONE OXIDOREDUCTASE SUBUNIT ND4L"/>
    <property type="match status" value="1"/>
</dbReference>
<comment type="function">
    <text evidence="1">NDH-1 shuttles electrons from NADH, via FMN and iron-sulfur (Fe-S) centers, to quinones in the respiratory chain. The immediate electron acceptor for the enzyme in this species is believed to be ubiquinone. Couples the redox reaction to proton translocation (for every two electrons transferred, four hydrogen ions are translocated across the cytoplasmic membrane), and thus conserves the redox energy in a proton gradient.</text>
</comment>
<evidence type="ECO:0000256" key="7">
    <source>
        <dbReference type="ARBA" id="ARBA00022967"/>
    </source>
</evidence>
<dbReference type="PANTHER" id="PTHR11434:SF16">
    <property type="entry name" value="NADH-UBIQUINONE OXIDOREDUCTASE CHAIN 4L"/>
    <property type="match status" value="1"/>
</dbReference>
<evidence type="ECO:0000256" key="6">
    <source>
        <dbReference type="ARBA" id="ARBA00022719"/>
    </source>
</evidence>
<keyword evidence="9 10" id="KW-0472">Membrane</keyword>
<comment type="function">
    <text evidence="10">NDH-1 shuttles electrons from NADH, via FMN and iron-sulfur (Fe-S) centers, to quinones in the respiratory chain. The immediate electron acceptor for the enzyme in this species is believed to be a menaquinone. Couples the redox reaction to proton translocation (for every two electrons transferred, four hydrogen ions are translocated across the cytoplasmic membrane), and thus conserves the redox energy in a proton gradient.</text>
</comment>
<comment type="subcellular location">
    <subcellularLocation>
        <location evidence="10">Cell membrane</location>
        <topology evidence="10">Multi-pass membrane protein</topology>
    </subcellularLocation>
    <subcellularLocation>
        <location evidence="2">Membrane</location>
        <topology evidence="2">Multi-pass membrane protein</topology>
    </subcellularLocation>
</comment>
<keyword evidence="7 10" id="KW-1278">Translocase</keyword>
<evidence type="ECO:0000256" key="10">
    <source>
        <dbReference type="HAMAP-Rule" id="MF_01456"/>
    </source>
</evidence>
<evidence type="ECO:0000256" key="3">
    <source>
        <dbReference type="ARBA" id="ARBA00010519"/>
    </source>
</evidence>
<reference evidence="11 12" key="1">
    <citation type="submission" date="2014-09" db="EMBL/GenBank/DDBJ databases">
        <title>Sporocytophaga myxococcoides PG-01 genome sequencing.</title>
        <authorList>
            <person name="Liu L."/>
            <person name="Gao P.J."/>
            <person name="Chen G.J."/>
            <person name="Wang L.S."/>
        </authorList>
    </citation>
    <scope>NUCLEOTIDE SEQUENCE [LARGE SCALE GENOMIC DNA]</scope>
    <source>
        <strain evidence="11 12">PG-01</strain>
    </source>
</reference>
<comment type="similarity">
    <text evidence="3 10">Belongs to the complex I subunit 4L family.</text>
</comment>
<dbReference type="FunFam" id="1.10.287.3510:FF:000001">
    <property type="entry name" value="NADH-quinone oxidoreductase subunit K"/>
    <property type="match status" value="1"/>
</dbReference>
<name>A0A098L9I8_9BACT</name>
<dbReference type="eggNOG" id="COG0713">
    <property type="taxonomic scope" value="Bacteria"/>
</dbReference>